<organism evidence="5 6">
    <name type="scientific">Chrysemys picta bellii</name>
    <name type="common">Western painted turtle</name>
    <name type="synonym">Emys bellii</name>
    <dbReference type="NCBI Taxonomy" id="8478"/>
    <lineage>
        <taxon>Eukaryota</taxon>
        <taxon>Metazoa</taxon>
        <taxon>Chordata</taxon>
        <taxon>Craniata</taxon>
        <taxon>Vertebrata</taxon>
        <taxon>Euteleostomi</taxon>
        <taxon>Archelosauria</taxon>
        <taxon>Testudinata</taxon>
        <taxon>Testudines</taxon>
        <taxon>Cryptodira</taxon>
        <taxon>Durocryptodira</taxon>
        <taxon>Testudinoidea</taxon>
        <taxon>Emydidae</taxon>
        <taxon>Chrysemys</taxon>
    </lineage>
</organism>
<dbReference type="Gene3D" id="2.60.40.10">
    <property type="entry name" value="Immunoglobulins"/>
    <property type="match status" value="1"/>
</dbReference>
<protein>
    <recommendedName>
        <fullName evidence="4">Ig-like domain-containing protein</fullName>
    </recommendedName>
</protein>
<dbReference type="GeneTree" id="ENSGT01050000244936"/>
<dbReference type="FunFam" id="2.60.40.10:FF:001259">
    <property type="entry name" value="Immunoglobulin heavy variable 13-2"/>
    <property type="match status" value="1"/>
</dbReference>
<dbReference type="InterPro" id="IPR007110">
    <property type="entry name" value="Ig-like_dom"/>
</dbReference>
<reference evidence="5" key="2">
    <citation type="submission" date="2025-09" db="UniProtKB">
        <authorList>
            <consortium name="Ensembl"/>
        </authorList>
    </citation>
    <scope>IDENTIFICATION</scope>
</reference>
<dbReference type="Proteomes" id="UP000694380">
    <property type="component" value="Unplaced"/>
</dbReference>
<keyword evidence="6" id="KW-1185">Reference proteome</keyword>
<keyword evidence="3" id="KW-1280">Immunoglobulin</keyword>
<dbReference type="GO" id="GO:0005576">
    <property type="term" value="C:extracellular region"/>
    <property type="evidence" value="ECO:0007669"/>
    <property type="project" value="UniProtKB-ARBA"/>
</dbReference>
<dbReference type="GO" id="GO:0019814">
    <property type="term" value="C:immunoglobulin complex"/>
    <property type="evidence" value="ECO:0007669"/>
    <property type="project" value="UniProtKB-KW"/>
</dbReference>
<dbReference type="PROSITE" id="PS50835">
    <property type="entry name" value="IG_LIKE"/>
    <property type="match status" value="1"/>
</dbReference>
<reference evidence="5" key="1">
    <citation type="submission" date="2025-08" db="UniProtKB">
        <authorList>
            <consortium name="Ensembl"/>
        </authorList>
    </citation>
    <scope>IDENTIFICATION</scope>
</reference>
<proteinExistence type="predicted"/>
<dbReference type="SMART" id="SM00409">
    <property type="entry name" value="IG"/>
    <property type="match status" value="1"/>
</dbReference>
<dbReference type="OMA" id="WIGEIHT"/>
<accession>A0A8C3P9L3</accession>
<dbReference type="InterPro" id="IPR003599">
    <property type="entry name" value="Ig_sub"/>
</dbReference>
<dbReference type="PANTHER" id="PTHR23266">
    <property type="entry name" value="IMMUNOGLOBULIN HEAVY CHAIN"/>
    <property type="match status" value="1"/>
</dbReference>
<evidence type="ECO:0000256" key="2">
    <source>
        <dbReference type="ARBA" id="ARBA00023130"/>
    </source>
</evidence>
<dbReference type="InterPro" id="IPR013106">
    <property type="entry name" value="Ig_V-set"/>
</dbReference>
<keyword evidence="2" id="KW-1064">Adaptive immunity</keyword>
<dbReference type="SUPFAM" id="SSF48726">
    <property type="entry name" value="Immunoglobulin"/>
    <property type="match status" value="1"/>
</dbReference>
<sequence length="167" mass="18820">MHCGYFSFSLKELVQVHCFPEDTGETPGFVTISLGARVSRNLIVSLFSGAFSQAQLVESGGQVKEMGDSLRLSCQASGFTFSDYWMNWVRQAPGKRLQWIGEIHTTSTTINYAQPFKGRFTISRDNSPNLVTNFYLQMTSLRAEDTAVYYCARDTAERTNIKVNENM</sequence>
<dbReference type="InterPro" id="IPR036179">
    <property type="entry name" value="Ig-like_dom_sf"/>
</dbReference>
<evidence type="ECO:0000313" key="5">
    <source>
        <dbReference type="Ensembl" id="ENSCPBP00000026192.1"/>
    </source>
</evidence>
<evidence type="ECO:0000259" key="4">
    <source>
        <dbReference type="PROSITE" id="PS50835"/>
    </source>
</evidence>
<evidence type="ECO:0000256" key="1">
    <source>
        <dbReference type="ARBA" id="ARBA00022859"/>
    </source>
</evidence>
<dbReference type="InterPro" id="IPR013783">
    <property type="entry name" value="Ig-like_fold"/>
</dbReference>
<evidence type="ECO:0000313" key="6">
    <source>
        <dbReference type="Proteomes" id="UP000694380"/>
    </source>
</evidence>
<dbReference type="Ensembl" id="ENSCPBT00000030843.1">
    <property type="protein sequence ID" value="ENSCPBP00000026192.1"/>
    <property type="gene ID" value="ENSCPBG00000018585.1"/>
</dbReference>
<dbReference type="AlphaFoldDB" id="A0A8C3P9L3"/>
<dbReference type="InterPro" id="IPR050199">
    <property type="entry name" value="IgHV"/>
</dbReference>
<keyword evidence="1" id="KW-0391">Immunity</keyword>
<dbReference type="SMART" id="SM00406">
    <property type="entry name" value="IGv"/>
    <property type="match status" value="1"/>
</dbReference>
<dbReference type="Pfam" id="PF07686">
    <property type="entry name" value="V-set"/>
    <property type="match status" value="1"/>
</dbReference>
<feature type="domain" description="Ig-like" evidence="4">
    <location>
        <begin position="27"/>
        <end position="164"/>
    </location>
</feature>
<dbReference type="GO" id="GO:0002250">
    <property type="term" value="P:adaptive immune response"/>
    <property type="evidence" value="ECO:0007669"/>
    <property type="project" value="UniProtKB-KW"/>
</dbReference>
<name>A0A8C3P9L3_CHRPI</name>
<evidence type="ECO:0000256" key="3">
    <source>
        <dbReference type="ARBA" id="ARBA00043265"/>
    </source>
</evidence>